<comment type="caution">
    <text evidence="1">The sequence shown here is derived from an EMBL/GenBank/DDBJ whole genome shotgun (WGS) entry which is preliminary data.</text>
</comment>
<dbReference type="Proteomes" id="UP000231134">
    <property type="component" value="Unassembled WGS sequence"/>
</dbReference>
<dbReference type="InterPro" id="IPR045853">
    <property type="entry name" value="Pep_chain_release_fac_I_sf"/>
</dbReference>
<accession>A0A2M9A8Z1</accession>
<keyword evidence="2" id="KW-1185">Reference proteome</keyword>
<reference evidence="1 2" key="1">
    <citation type="submission" date="2017-11" db="EMBL/GenBank/DDBJ databases">
        <title>Animal gut microbial communities from fecal samples from Wisconsin, USA.</title>
        <authorList>
            <person name="Neumann A."/>
        </authorList>
    </citation>
    <scope>NUCLEOTIDE SEQUENCE [LARGE SCALE GENOMIC DNA]</scope>
    <source>
        <strain evidence="1 2">UWS3</strain>
    </source>
</reference>
<gene>
    <name evidence="1" type="ORF">BGX16_2214</name>
</gene>
<dbReference type="RefSeq" id="WP_100426844.1">
    <property type="nucleotide sequence ID" value="NZ_JAQXKX010000051.1"/>
</dbReference>
<dbReference type="EMBL" id="PGEX01000001">
    <property type="protein sequence ID" value="PJJ42196.1"/>
    <property type="molecule type" value="Genomic_DNA"/>
</dbReference>
<dbReference type="OrthoDB" id="9815709at2"/>
<evidence type="ECO:0000313" key="1">
    <source>
        <dbReference type="EMBL" id="PJJ42196.1"/>
    </source>
</evidence>
<dbReference type="SUPFAM" id="SSF75620">
    <property type="entry name" value="Release factor"/>
    <property type="match status" value="1"/>
</dbReference>
<evidence type="ECO:0000313" key="2">
    <source>
        <dbReference type="Proteomes" id="UP000231134"/>
    </source>
</evidence>
<dbReference type="Gene3D" id="3.30.160.20">
    <property type="match status" value="1"/>
</dbReference>
<dbReference type="AlphaFoldDB" id="A0A2M9A8Z1"/>
<protein>
    <submittedName>
        <fullName evidence="1">RF-1 domain-containing protein</fullName>
    </submittedName>
</protein>
<name>A0A2M9A8Z1_9BACT</name>
<sequence length="164" mass="17856">MHRDTYLQMPLNELLRACKVSGFQGGGPGGQFRNKTNSGVDLRLSVFNLAIKSCESRSANENKVHALHRLRLAIALNVREAPKDPSVLKFPGSMGHIQPSNAAYPQFIADVLDFVAANGGDTKEAARAFDLTPSALTKILHADKAILAKIQELRRAGGKPDLRR</sequence>
<proteinExistence type="predicted"/>
<organism evidence="1 2">
    <name type="scientific">Hallerella succinigenes</name>
    <dbReference type="NCBI Taxonomy" id="1896222"/>
    <lineage>
        <taxon>Bacteria</taxon>
        <taxon>Pseudomonadati</taxon>
        <taxon>Fibrobacterota</taxon>
        <taxon>Fibrobacteria</taxon>
        <taxon>Fibrobacterales</taxon>
        <taxon>Fibrobacteraceae</taxon>
        <taxon>Hallerella</taxon>
    </lineage>
</organism>